<dbReference type="EMBL" id="LAZR01022977">
    <property type="protein sequence ID" value="KKL80039.1"/>
    <property type="molecule type" value="Genomic_DNA"/>
</dbReference>
<accession>A0A0F9F128</accession>
<dbReference type="GO" id="GO:0009306">
    <property type="term" value="P:protein secretion"/>
    <property type="evidence" value="ECO:0007669"/>
    <property type="project" value="InterPro"/>
</dbReference>
<reference evidence="13" key="1">
    <citation type="journal article" date="2015" name="Nature">
        <title>Complex archaea that bridge the gap between prokaryotes and eukaryotes.</title>
        <authorList>
            <person name="Spang A."/>
            <person name="Saw J.H."/>
            <person name="Jorgensen S.L."/>
            <person name="Zaremba-Niedzwiedzka K."/>
            <person name="Martijn J."/>
            <person name="Lind A.E."/>
            <person name="van Eijk R."/>
            <person name="Schleper C."/>
            <person name="Guy L."/>
            <person name="Ettema T.J."/>
        </authorList>
    </citation>
    <scope>NUCLEOTIDE SEQUENCE</scope>
</reference>
<dbReference type="Gene3D" id="3.40.1690.10">
    <property type="entry name" value="secretion proteins EscU"/>
    <property type="match status" value="1"/>
</dbReference>
<dbReference type="InterPro" id="IPR029025">
    <property type="entry name" value="T3SS_substrate_exporter_C"/>
</dbReference>
<feature type="transmembrane region" description="Helical" evidence="12">
    <location>
        <begin position="176"/>
        <end position="201"/>
    </location>
</feature>
<organism evidence="13">
    <name type="scientific">marine sediment metagenome</name>
    <dbReference type="NCBI Taxonomy" id="412755"/>
    <lineage>
        <taxon>unclassified sequences</taxon>
        <taxon>metagenomes</taxon>
        <taxon>ecological metagenomes</taxon>
    </lineage>
</organism>
<evidence type="ECO:0000256" key="9">
    <source>
        <dbReference type="ARBA" id="ARBA00022989"/>
    </source>
</evidence>
<protein>
    <recommendedName>
        <fullName evidence="3">Flagellar biosynthetic protein FlhB</fullName>
    </recommendedName>
</protein>
<gene>
    <name evidence="13" type="ORF">LCGC14_2008790</name>
</gene>
<dbReference type="InterPro" id="IPR006135">
    <property type="entry name" value="T3SS_substrate_exporter"/>
</dbReference>
<comment type="subcellular location">
    <subcellularLocation>
        <location evidence="1">Cell membrane</location>
        <topology evidence="1">Multi-pass membrane protein</topology>
    </subcellularLocation>
</comment>
<dbReference type="NCBIfam" id="TIGR00328">
    <property type="entry name" value="flhB"/>
    <property type="match status" value="1"/>
</dbReference>
<feature type="transmembrane region" description="Helical" evidence="12">
    <location>
        <begin position="83"/>
        <end position="111"/>
    </location>
</feature>
<evidence type="ECO:0000256" key="11">
    <source>
        <dbReference type="ARBA" id="ARBA00023225"/>
    </source>
</evidence>
<proteinExistence type="inferred from homology"/>
<feature type="non-terminal residue" evidence="13">
    <location>
        <position position="1"/>
    </location>
</feature>
<keyword evidence="8" id="KW-0653">Protein transport</keyword>
<dbReference type="PRINTS" id="PR00950">
    <property type="entry name" value="TYPE3IMSPROT"/>
</dbReference>
<dbReference type="SUPFAM" id="SSF160544">
    <property type="entry name" value="EscU C-terminal domain-like"/>
    <property type="match status" value="1"/>
</dbReference>
<feature type="transmembrane region" description="Helical" evidence="12">
    <location>
        <begin position="31"/>
        <end position="49"/>
    </location>
</feature>
<evidence type="ECO:0000256" key="8">
    <source>
        <dbReference type="ARBA" id="ARBA00022927"/>
    </source>
</evidence>
<evidence type="ECO:0000256" key="12">
    <source>
        <dbReference type="SAM" id="Phobius"/>
    </source>
</evidence>
<evidence type="ECO:0000256" key="6">
    <source>
        <dbReference type="ARBA" id="ARBA00022692"/>
    </source>
</evidence>
<keyword evidence="11" id="KW-1006">Bacterial flagellum protein export</keyword>
<keyword evidence="4" id="KW-0813">Transport</keyword>
<dbReference type="AlphaFoldDB" id="A0A0F9F128"/>
<feature type="transmembrane region" description="Helical" evidence="12">
    <location>
        <begin position="131"/>
        <end position="156"/>
    </location>
</feature>
<dbReference type="PANTHER" id="PTHR30531:SF12">
    <property type="entry name" value="FLAGELLAR BIOSYNTHETIC PROTEIN FLHB"/>
    <property type="match status" value="1"/>
</dbReference>
<dbReference type="GO" id="GO:0005886">
    <property type="term" value="C:plasma membrane"/>
    <property type="evidence" value="ECO:0007669"/>
    <property type="project" value="UniProtKB-SubCell"/>
</dbReference>
<evidence type="ECO:0000256" key="3">
    <source>
        <dbReference type="ARBA" id="ARBA00021622"/>
    </source>
</evidence>
<comment type="similarity">
    <text evidence="2">Belongs to the type III secretion exporter family.</text>
</comment>
<keyword evidence="10 12" id="KW-0472">Membrane</keyword>
<evidence type="ECO:0000256" key="5">
    <source>
        <dbReference type="ARBA" id="ARBA00022475"/>
    </source>
</evidence>
<evidence type="ECO:0000256" key="2">
    <source>
        <dbReference type="ARBA" id="ARBA00010690"/>
    </source>
</evidence>
<keyword evidence="6 12" id="KW-0812">Transmembrane</keyword>
<dbReference type="Pfam" id="PF01312">
    <property type="entry name" value="Bac_export_2"/>
    <property type="match status" value="1"/>
</dbReference>
<name>A0A0F9F128_9ZZZZ</name>
<keyword evidence="5" id="KW-1003">Cell membrane</keyword>
<dbReference type="GO" id="GO:0044780">
    <property type="term" value="P:bacterial-type flagellum assembly"/>
    <property type="evidence" value="ECO:0007669"/>
    <property type="project" value="InterPro"/>
</dbReference>
<keyword evidence="7" id="KW-1005">Bacterial flagellum biogenesis</keyword>
<dbReference type="InterPro" id="IPR006136">
    <property type="entry name" value="FlhB"/>
</dbReference>
<dbReference type="PANTHER" id="PTHR30531">
    <property type="entry name" value="FLAGELLAR BIOSYNTHETIC PROTEIN FLHB"/>
    <property type="match status" value="1"/>
</dbReference>
<evidence type="ECO:0000256" key="7">
    <source>
        <dbReference type="ARBA" id="ARBA00022795"/>
    </source>
</evidence>
<keyword evidence="9 12" id="KW-1133">Transmembrane helix</keyword>
<sequence>ASERSEKPTAQRLRKARREGKVAQSAEVPSAMMVAALLIVLAVAGPILYRWVVSELRSGLSCSAEARDAEDILTLLNAKAARLLAMLLPFLLAGLGVSAFGGLLVGGWAFAPKSVNPNLSRISPVAGLKNLVSLGSLVRLLTSLAKLALILIIVYLYLRDRMEGCLALRWASSKQILLAVVQLVFGLMLRIGGALLAVGVADAFFQRWKFRRDLRMTRQEVKEETKEHEVSPQVRSRIRSLQMSMSRKRMLKDVPEADLVVVNPTHVAVALKYDAGAMDAPHVVAKGADFMAEKIREIADANGVPIIRRPELARTLHDTVDVGQAVPEALFVAVAELLAMIYRLRRKRSNPMGGNPPNES</sequence>
<evidence type="ECO:0000256" key="4">
    <source>
        <dbReference type="ARBA" id="ARBA00022448"/>
    </source>
</evidence>
<evidence type="ECO:0000256" key="1">
    <source>
        <dbReference type="ARBA" id="ARBA00004651"/>
    </source>
</evidence>
<evidence type="ECO:0000256" key="10">
    <source>
        <dbReference type="ARBA" id="ARBA00023136"/>
    </source>
</evidence>
<evidence type="ECO:0000313" key="13">
    <source>
        <dbReference type="EMBL" id="KKL80039.1"/>
    </source>
</evidence>
<comment type="caution">
    <text evidence="13">The sequence shown here is derived from an EMBL/GenBank/DDBJ whole genome shotgun (WGS) entry which is preliminary data.</text>
</comment>